<evidence type="ECO:0000313" key="3">
    <source>
        <dbReference type="Proteomes" id="UP000619835"/>
    </source>
</evidence>
<reference evidence="2" key="1">
    <citation type="submission" date="2019-12" db="EMBL/GenBank/DDBJ databases">
        <title>Haloferax alexandrinus strain pws11.</title>
        <authorList>
            <person name="Verma D.K."/>
            <person name="Gopal K."/>
            <person name="Prasad E.S."/>
        </authorList>
    </citation>
    <scope>NUCLEOTIDE SEQUENCE</scope>
    <source>
        <strain evidence="2">Pws11</strain>
    </source>
</reference>
<organism evidence="2 3">
    <name type="scientific">Haloferax volcanii</name>
    <name type="common">Halobacterium volcanii</name>
    <dbReference type="NCBI Taxonomy" id="2246"/>
    <lineage>
        <taxon>Archaea</taxon>
        <taxon>Methanobacteriati</taxon>
        <taxon>Methanobacteriota</taxon>
        <taxon>Stenosarchaea group</taxon>
        <taxon>Halobacteria</taxon>
        <taxon>Halobacteriales</taxon>
        <taxon>Haloferacaceae</taxon>
        <taxon>Haloferax</taxon>
    </lineage>
</organism>
<feature type="compositionally biased region" description="Basic and acidic residues" evidence="1">
    <location>
        <begin position="1"/>
        <end position="11"/>
    </location>
</feature>
<feature type="region of interest" description="Disordered" evidence="1">
    <location>
        <begin position="1"/>
        <end position="24"/>
    </location>
</feature>
<dbReference type="Proteomes" id="UP000619835">
    <property type="component" value="Unassembled WGS sequence"/>
</dbReference>
<evidence type="ECO:0000256" key="1">
    <source>
        <dbReference type="SAM" id="MobiDB-lite"/>
    </source>
</evidence>
<protein>
    <submittedName>
        <fullName evidence="2">DUF1819 family protein</fullName>
    </submittedName>
</protein>
<dbReference type="InterPro" id="IPR023137">
    <property type="entry name" value="BrxA_sf"/>
</dbReference>
<proteinExistence type="predicted"/>
<dbReference type="RefSeq" id="WP_170076587.1">
    <property type="nucleotide sequence ID" value="NZ_WOWC01000001.1"/>
</dbReference>
<dbReference type="InterPro" id="IPR014948">
    <property type="entry name" value="BrxA"/>
</dbReference>
<name>A0A847TPM2_HALVO</name>
<dbReference type="AlphaFoldDB" id="A0A847TPM2"/>
<comment type="caution">
    <text evidence="2">The sequence shown here is derived from an EMBL/GenBank/DDBJ whole genome shotgun (WGS) entry which is preliminary data.</text>
</comment>
<dbReference type="Pfam" id="PF08849">
    <property type="entry name" value="BrxA"/>
    <property type="match status" value="1"/>
</dbReference>
<evidence type="ECO:0000313" key="2">
    <source>
        <dbReference type="EMBL" id="NLV02995.1"/>
    </source>
</evidence>
<gene>
    <name evidence="2" type="ORF">GOC85_10425</name>
</gene>
<dbReference type="Gene3D" id="1.10.3540.10">
    <property type="entry name" value="uncharacterized protein from magnetospirillum magneticum domain"/>
    <property type="match status" value="1"/>
</dbReference>
<accession>A0A847TPM2</accession>
<dbReference type="EMBL" id="WOWC01000001">
    <property type="protein sequence ID" value="NLV02995.1"/>
    <property type="molecule type" value="Genomic_DNA"/>
</dbReference>
<sequence>MSNEHIDPKDGEETEQAPSLDPKIAHHSTYIDETKQILSTYVECESFDELERRVVEENILNKNTDEYRTNILREVTRRHIPSKEEYTETPLMQIMSADVRSDVTDWCLYYEFAQDPFIRLVTVDFLYPEFERGTLAVQATDIVTFIESIQDDYADLRDRSESTINEAATKYLTALRNYGLLEGIQRKEFAVTYVPDETIAYVVYRLFGKGCKSASDVIEHDDWKLFLMNESEAQRRVRDISPQYVSYEKRGSTERLITKHDNIEELIDAF</sequence>